<proteinExistence type="predicted"/>
<dbReference type="Proteomes" id="UP001596111">
    <property type="component" value="Unassembled WGS sequence"/>
</dbReference>
<sequence length="68" mass="7438">MAMNTLTRDLRAEQAPAWSAMIEAGRRAFGALIGQPAFLCLAVEAAPTRRQLQISLVHDTHDRVIAHA</sequence>
<name>A0ABW0T0I1_9GAMM</name>
<dbReference type="RefSeq" id="WP_377329369.1">
    <property type="nucleotide sequence ID" value="NZ_JBHSNG010000025.1"/>
</dbReference>
<evidence type="ECO:0000313" key="1">
    <source>
        <dbReference type="EMBL" id="MFC5582871.1"/>
    </source>
</evidence>
<protein>
    <submittedName>
        <fullName evidence="1">Uncharacterized protein</fullName>
    </submittedName>
</protein>
<accession>A0ABW0T0I1</accession>
<gene>
    <name evidence="1" type="ORF">ACFPPB_17280</name>
</gene>
<comment type="caution">
    <text evidence="1">The sequence shown here is derived from an EMBL/GenBank/DDBJ whole genome shotgun (WGS) entry which is preliminary data.</text>
</comment>
<organism evidence="1 2">
    <name type="scientific">Rhodanobacter terrae</name>
    <dbReference type="NCBI Taxonomy" id="418647"/>
    <lineage>
        <taxon>Bacteria</taxon>
        <taxon>Pseudomonadati</taxon>
        <taxon>Pseudomonadota</taxon>
        <taxon>Gammaproteobacteria</taxon>
        <taxon>Lysobacterales</taxon>
        <taxon>Rhodanobacteraceae</taxon>
        <taxon>Rhodanobacter</taxon>
    </lineage>
</organism>
<dbReference type="EMBL" id="JBHSNG010000025">
    <property type="protein sequence ID" value="MFC5582871.1"/>
    <property type="molecule type" value="Genomic_DNA"/>
</dbReference>
<keyword evidence="2" id="KW-1185">Reference proteome</keyword>
<evidence type="ECO:0000313" key="2">
    <source>
        <dbReference type="Proteomes" id="UP001596111"/>
    </source>
</evidence>
<reference evidence="2" key="1">
    <citation type="journal article" date="2019" name="Int. J. Syst. Evol. Microbiol.">
        <title>The Global Catalogue of Microorganisms (GCM) 10K type strain sequencing project: providing services to taxonomists for standard genome sequencing and annotation.</title>
        <authorList>
            <consortium name="The Broad Institute Genomics Platform"/>
            <consortium name="The Broad Institute Genome Sequencing Center for Infectious Disease"/>
            <person name="Wu L."/>
            <person name="Ma J."/>
        </authorList>
    </citation>
    <scope>NUCLEOTIDE SEQUENCE [LARGE SCALE GENOMIC DNA]</scope>
    <source>
        <strain evidence="2">CGMCC 1.13587</strain>
    </source>
</reference>